<organism evidence="2 3">
    <name type="scientific">Ascaris lumbricoides</name>
    <name type="common">Giant roundworm</name>
    <dbReference type="NCBI Taxonomy" id="6252"/>
    <lineage>
        <taxon>Eukaryota</taxon>
        <taxon>Metazoa</taxon>
        <taxon>Ecdysozoa</taxon>
        <taxon>Nematoda</taxon>
        <taxon>Chromadorea</taxon>
        <taxon>Rhabditida</taxon>
        <taxon>Spirurina</taxon>
        <taxon>Ascaridomorpha</taxon>
        <taxon>Ascaridoidea</taxon>
        <taxon>Ascarididae</taxon>
        <taxon>Ascaris</taxon>
    </lineage>
</organism>
<reference evidence="3" key="1">
    <citation type="submission" date="2017-02" db="UniProtKB">
        <authorList>
            <consortium name="WormBaseParasite"/>
        </authorList>
    </citation>
    <scope>IDENTIFICATION</scope>
</reference>
<sequence>MEASMIDDVELYGVARTVLTSLPTDEEFNKAFDDAEQTRKKTSGKVGELIKELDSRRLSITGNKKFTDYININSRRKEQQAQLSAQRANINALQKCAERRRAELKELTNDLAERTEERDLSKEQISQKRALLDECEKRASALSVGISNMKKEHEELTNYIKVPPLSSDL</sequence>
<keyword evidence="1" id="KW-0175">Coiled coil</keyword>
<protein>
    <submittedName>
        <fullName evidence="3">Uncharacterized protein</fullName>
    </submittedName>
</protein>
<evidence type="ECO:0000256" key="1">
    <source>
        <dbReference type="SAM" id="Coils"/>
    </source>
</evidence>
<keyword evidence="2" id="KW-1185">Reference proteome</keyword>
<evidence type="ECO:0000313" key="3">
    <source>
        <dbReference type="WBParaSite" id="ALUE_0000721801-mRNA-1"/>
    </source>
</evidence>
<dbReference type="Proteomes" id="UP000036681">
    <property type="component" value="Unplaced"/>
</dbReference>
<dbReference type="AlphaFoldDB" id="A0A0M3HVZ6"/>
<accession>A0A0M3HVZ6</accession>
<dbReference type="WBParaSite" id="ALUE_0000721801-mRNA-1">
    <property type="protein sequence ID" value="ALUE_0000721801-mRNA-1"/>
    <property type="gene ID" value="ALUE_0000721801"/>
</dbReference>
<feature type="coiled-coil region" evidence="1">
    <location>
        <begin position="90"/>
        <end position="124"/>
    </location>
</feature>
<evidence type="ECO:0000313" key="2">
    <source>
        <dbReference type="Proteomes" id="UP000036681"/>
    </source>
</evidence>
<name>A0A0M3HVZ6_ASCLU</name>
<proteinExistence type="predicted"/>